<organism evidence="2 3">
    <name type="scientific">Winogradskyella bathintestinalis</name>
    <dbReference type="NCBI Taxonomy" id="3035208"/>
    <lineage>
        <taxon>Bacteria</taxon>
        <taxon>Pseudomonadati</taxon>
        <taxon>Bacteroidota</taxon>
        <taxon>Flavobacteriia</taxon>
        <taxon>Flavobacteriales</taxon>
        <taxon>Flavobacteriaceae</taxon>
        <taxon>Winogradskyella</taxon>
    </lineage>
</organism>
<protein>
    <recommendedName>
        <fullName evidence="4">Nicotinate-nucleotide adenylyltransferase</fullName>
    </recommendedName>
</protein>
<evidence type="ECO:0000256" key="1">
    <source>
        <dbReference type="SAM" id="SignalP"/>
    </source>
</evidence>
<sequence>MKKCILGLCILGLTNLICAQNDLAMVTANVDNLTAKSVKTSEINNAKYLYSSNLDAQNLALNIKKLQKIAADYDIKNDVVYSKNKTITYDVVFKDNANIINAVYDYNGIIISSEEYYENVRLPYSLTKALANEYPGWSFAKSNCTIMYSKNGEVKSTYNIKLKKGNKMKLITR</sequence>
<dbReference type="SUPFAM" id="SSF160574">
    <property type="entry name" value="BT0923-like"/>
    <property type="match status" value="1"/>
</dbReference>
<keyword evidence="1" id="KW-0732">Signal</keyword>
<accession>A0ABT7ZXB4</accession>
<evidence type="ECO:0000313" key="3">
    <source>
        <dbReference type="Proteomes" id="UP001231197"/>
    </source>
</evidence>
<dbReference type="EMBL" id="JASDDK010000005">
    <property type="protein sequence ID" value="MDN3493619.1"/>
    <property type="molecule type" value="Genomic_DNA"/>
</dbReference>
<evidence type="ECO:0008006" key="4">
    <source>
        <dbReference type="Google" id="ProtNLM"/>
    </source>
</evidence>
<gene>
    <name evidence="2" type="ORF">QMA06_12915</name>
</gene>
<proteinExistence type="predicted"/>
<feature type="signal peptide" evidence="1">
    <location>
        <begin position="1"/>
        <end position="19"/>
    </location>
</feature>
<comment type="caution">
    <text evidence="2">The sequence shown here is derived from an EMBL/GenBank/DDBJ whole genome shotgun (WGS) entry which is preliminary data.</text>
</comment>
<dbReference type="Proteomes" id="UP001231197">
    <property type="component" value="Unassembled WGS sequence"/>
</dbReference>
<keyword evidence="3" id="KW-1185">Reference proteome</keyword>
<dbReference type="RefSeq" id="WP_290207287.1">
    <property type="nucleotide sequence ID" value="NZ_JASDDK010000005.1"/>
</dbReference>
<name>A0ABT7ZXB4_9FLAO</name>
<reference evidence="2 3" key="1">
    <citation type="journal article" date="2023" name="Int. J. Syst. Evol. Microbiol.">
        <title>Winogradskyella bathintestinalis sp. nov., isolated from the intestine of the deep-sea loosejaw dragonfish, Malacosteus niger.</title>
        <authorList>
            <person name="Uniacke-Lowe S."/>
            <person name="Johnson C.N."/>
            <person name="Stanton C."/>
            <person name="Hill C."/>
            <person name="Ross P."/>
        </authorList>
    </citation>
    <scope>NUCLEOTIDE SEQUENCE [LARGE SCALE GENOMIC DNA]</scope>
    <source>
        <strain evidence="2 3">APC 3343</strain>
    </source>
</reference>
<feature type="chain" id="PRO_5047295959" description="Nicotinate-nucleotide adenylyltransferase" evidence="1">
    <location>
        <begin position="20"/>
        <end position="173"/>
    </location>
</feature>
<evidence type="ECO:0000313" key="2">
    <source>
        <dbReference type="EMBL" id="MDN3493619.1"/>
    </source>
</evidence>